<keyword evidence="2" id="KW-1185">Reference proteome</keyword>
<dbReference type="EMBL" id="BAAANY010000042">
    <property type="protein sequence ID" value="GAA1717106.1"/>
    <property type="molecule type" value="Genomic_DNA"/>
</dbReference>
<dbReference type="Proteomes" id="UP001500618">
    <property type="component" value="Unassembled WGS sequence"/>
</dbReference>
<proteinExistence type="predicted"/>
<evidence type="ECO:0000313" key="1">
    <source>
        <dbReference type="EMBL" id="GAA1717106.1"/>
    </source>
</evidence>
<name>A0ABN2J396_9ACTN</name>
<dbReference type="InterPro" id="IPR058702">
    <property type="entry name" value="MafI2-like"/>
</dbReference>
<protein>
    <submittedName>
        <fullName evidence="1">Uncharacterized protein</fullName>
    </submittedName>
</protein>
<accession>A0ABN2J396</accession>
<comment type="caution">
    <text evidence="1">The sequence shown here is derived from an EMBL/GenBank/DDBJ whole genome shotgun (WGS) entry which is preliminary data.</text>
</comment>
<reference evidence="1 2" key="1">
    <citation type="journal article" date="2019" name="Int. J. Syst. Evol. Microbiol.">
        <title>The Global Catalogue of Microorganisms (GCM) 10K type strain sequencing project: providing services to taxonomists for standard genome sequencing and annotation.</title>
        <authorList>
            <consortium name="The Broad Institute Genomics Platform"/>
            <consortium name="The Broad Institute Genome Sequencing Center for Infectious Disease"/>
            <person name="Wu L."/>
            <person name="Ma J."/>
        </authorList>
    </citation>
    <scope>NUCLEOTIDE SEQUENCE [LARGE SCALE GENOMIC DNA]</scope>
    <source>
        <strain evidence="1 2">JCM 14718</strain>
    </source>
</reference>
<dbReference type="Pfam" id="PF26541">
    <property type="entry name" value="MafI2"/>
    <property type="match status" value="1"/>
</dbReference>
<organism evidence="1 2">
    <name type="scientific">Fodinicola feengrottensis</name>
    <dbReference type="NCBI Taxonomy" id="435914"/>
    <lineage>
        <taxon>Bacteria</taxon>
        <taxon>Bacillati</taxon>
        <taxon>Actinomycetota</taxon>
        <taxon>Actinomycetes</taxon>
        <taxon>Mycobacteriales</taxon>
        <taxon>Fodinicola</taxon>
    </lineage>
</organism>
<gene>
    <name evidence="1" type="ORF">GCM10009765_77040</name>
</gene>
<dbReference type="RefSeq" id="WP_344314973.1">
    <property type="nucleotide sequence ID" value="NZ_BAAANY010000042.1"/>
</dbReference>
<sequence length="104" mass="11535">MTPEPGKLEQENQIVLGVVQALLGLITPAIGAISVKFDNDVVTLYFAVSAHSPELEADVDDISFELDAQFTDHFPRIQSQIFLGEPGQDWPGRSHRLVYLTKIE</sequence>
<evidence type="ECO:0000313" key="2">
    <source>
        <dbReference type="Proteomes" id="UP001500618"/>
    </source>
</evidence>